<dbReference type="Pfam" id="PF00551">
    <property type="entry name" value="Formyl_trans_N"/>
    <property type="match status" value="1"/>
</dbReference>
<evidence type="ECO:0000256" key="1">
    <source>
        <dbReference type="ARBA" id="ARBA00012261"/>
    </source>
</evidence>
<accession>A0A6J7I5G0</accession>
<dbReference type="SUPFAM" id="SSF53328">
    <property type="entry name" value="Formyltransferase"/>
    <property type="match status" value="1"/>
</dbReference>
<dbReference type="InterPro" id="IPR011034">
    <property type="entry name" value="Formyl_transferase-like_C_sf"/>
</dbReference>
<organism evidence="3">
    <name type="scientific">freshwater metagenome</name>
    <dbReference type="NCBI Taxonomy" id="449393"/>
    <lineage>
        <taxon>unclassified sequences</taxon>
        <taxon>metagenomes</taxon>
        <taxon>ecological metagenomes</taxon>
    </lineage>
</organism>
<dbReference type="SUPFAM" id="SSF50486">
    <property type="entry name" value="FMT C-terminal domain-like"/>
    <property type="match status" value="1"/>
</dbReference>
<evidence type="ECO:0000259" key="2">
    <source>
        <dbReference type="Pfam" id="PF00551"/>
    </source>
</evidence>
<dbReference type="InterPro" id="IPR002376">
    <property type="entry name" value="Formyl_transf_N"/>
</dbReference>
<dbReference type="AlphaFoldDB" id="A0A6J7I5G0"/>
<gene>
    <name evidence="3" type="ORF">UFOPK3674_00863</name>
</gene>
<sequence>MATVYLGTSPYAAAILRRLAQSPHRPALVVTRPDRPAGRGRQLVSPPVADAARELGIAIAQPEELGAPEVRAQILELEPSAVIVCAYGVLIREPLLSDFELLNVHPSLLPRWRGAAPIERAIMAGDTQTGVSIMRLTEGLDSGPVCLSATEPIRADDTFGTLSARLERLGGDLLIRALDEPRTFIDQDEAHVTYAEKIRAEDRLLDPGMGTQERERIVRALQPHIGARIALPGGAFLGVLRAHTDGDRLVLDEVKPPGGRAMAFDDFAHGHPALAAALEAGA</sequence>
<dbReference type="EMBL" id="CAFBMX010000004">
    <property type="protein sequence ID" value="CAB4926238.1"/>
    <property type="molecule type" value="Genomic_DNA"/>
</dbReference>
<dbReference type="GO" id="GO:0005829">
    <property type="term" value="C:cytosol"/>
    <property type="evidence" value="ECO:0007669"/>
    <property type="project" value="TreeGrafter"/>
</dbReference>
<dbReference type="PANTHER" id="PTHR11138:SF5">
    <property type="entry name" value="METHIONYL-TRNA FORMYLTRANSFERASE, MITOCHONDRIAL"/>
    <property type="match status" value="1"/>
</dbReference>
<dbReference type="PANTHER" id="PTHR11138">
    <property type="entry name" value="METHIONYL-TRNA FORMYLTRANSFERASE"/>
    <property type="match status" value="1"/>
</dbReference>
<proteinExistence type="inferred from homology"/>
<dbReference type="InterPro" id="IPR005794">
    <property type="entry name" value="Fmt"/>
</dbReference>
<feature type="domain" description="Formyl transferase N-terminal" evidence="2">
    <location>
        <begin position="6"/>
        <end position="178"/>
    </location>
</feature>
<evidence type="ECO:0000313" key="3">
    <source>
        <dbReference type="EMBL" id="CAB4926238.1"/>
    </source>
</evidence>
<dbReference type="CDD" id="cd08646">
    <property type="entry name" value="FMT_core_Met-tRNA-FMT_N"/>
    <property type="match status" value="1"/>
</dbReference>
<reference evidence="3" key="1">
    <citation type="submission" date="2020-05" db="EMBL/GenBank/DDBJ databases">
        <authorList>
            <person name="Chiriac C."/>
            <person name="Salcher M."/>
            <person name="Ghai R."/>
            <person name="Kavagutti S V."/>
        </authorList>
    </citation>
    <scope>NUCLEOTIDE SEQUENCE</scope>
</reference>
<dbReference type="HAMAP" id="MF_00182">
    <property type="entry name" value="Formyl_trans"/>
    <property type="match status" value="1"/>
</dbReference>
<dbReference type="Gene3D" id="3.40.50.12230">
    <property type="match status" value="1"/>
</dbReference>
<protein>
    <recommendedName>
        <fullName evidence="1">methionyl-tRNA formyltransferase</fullName>
        <ecNumber evidence="1">2.1.2.9</ecNumber>
    </recommendedName>
</protein>
<dbReference type="EC" id="2.1.2.9" evidence="1"/>
<name>A0A6J7I5G0_9ZZZZ</name>
<dbReference type="GO" id="GO:0004479">
    <property type="term" value="F:methionyl-tRNA formyltransferase activity"/>
    <property type="evidence" value="ECO:0007669"/>
    <property type="project" value="UniProtKB-EC"/>
</dbReference>
<dbReference type="InterPro" id="IPR036477">
    <property type="entry name" value="Formyl_transf_N_sf"/>
</dbReference>
<dbReference type="InterPro" id="IPR041711">
    <property type="entry name" value="Met-tRNA-FMT_N"/>
</dbReference>